<comment type="caution">
    <text evidence="3">The sequence shown here is derived from an EMBL/GenBank/DDBJ whole genome shotgun (WGS) entry which is preliminary data.</text>
</comment>
<reference evidence="3" key="1">
    <citation type="submission" date="2020-10" db="EMBL/GenBank/DDBJ databases">
        <title>Microbiome of the Black Sea water column analyzed by genome centric metagenomics.</title>
        <authorList>
            <person name="Cabello-Yeves P.J."/>
            <person name="Callieri C."/>
            <person name="Picazo A."/>
            <person name="Mehrshad M."/>
            <person name="Haro-Moreno J.M."/>
            <person name="Roda-Garcia J."/>
            <person name="Dzembekova N."/>
            <person name="Slabakova V."/>
            <person name="Slabakova N."/>
            <person name="Moncheva S."/>
            <person name="Rodriguez-Valera F."/>
        </authorList>
    </citation>
    <scope>NUCLEOTIDE SEQUENCE</scope>
    <source>
        <strain evidence="3">BS307-5m-G5</strain>
    </source>
</reference>
<dbReference type="Pfam" id="PF07969">
    <property type="entry name" value="Amidohydro_3"/>
    <property type="match status" value="1"/>
</dbReference>
<dbReference type="EMBL" id="JADHOK010000003">
    <property type="protein sequence ID" value="MBL6761167.1"/>
    <property type="molecule type" value="Genomic_DNA"/>
</dbReference>
<sequence length="593" mass="64150">MFDLIIRNAKLVDGTGAPARQADIAVKDGKIAEIGAIAAKATTEIDAKGDLVTPGWVDIHTHYDGQVTWDPYLTPSGWNGVTTAVMGNCGVGFAPAKADKHDWLINLMEGVEDIPGAALAEGIDWKWESFPEYLDALDKMPRALDVATQIPHGAVRGYVMGQRGADNEAATPEDIEQMAAIVEDGIKAGALGFSTSRTMLHLSKDGEPVPGTFANKDELLGIADGMQRGGHGVFEMASDLNPAEKEFGWMAEMSQKTGLPVTYALLQNPIDKDSWQKLLQMTDEAVADGANIKAQIALRAPGLILGWESTVHPFSLHPEYLPYAEMTPQQRIAELKKPEVREAIINGAPYFMDSSAHDGEGLPSGQGIGALITLGFNNMFRLVHDGVPNYEPEGKDSIAAIAEAEGRKPAEVVYDMLMENDGRGYVFLPLLNYANQNYDHIHTMFQSENTVLSLSDGGAHCGVITDASFPTYLLSHWVRDRSRGPRFGLEEAVKAQTADTAALYGLHDRGIIAPGLKADINVIDFDALQLGEPEMVYDLPAGGRRLIQKIDGYRYTIVDGVVTYEDGEPTGKMPGKLVRGPQGDANTHRLAAE</sequence>
<proteinExistence type="predicted"/>
<dbReference type="Gene3D" id="3.20.20.140">
    <property type="entry name" value="Metal-dependent hydrolases"/>
    <property type="match status" value="1"/>
</dbReference>
<protein>
    <submittedName>
        <fullName evidence="3">Amidohydrolase family protein</fullName>
    </submittedName>
</protein>
<dbReference type="PANTHER" id="PTHR11647">
    <property type="entry name" value="HYDRANTOINASE/DIHYDROPYRIMIDINASE FAMILY MEMBER"/>
    <property type="match status" value="1"/>
</dbReference>
<evidence type="ECO:0000313" key="4">
    <source>
        <dbReference type="Proteomes" id="UP000785783"/>
    </source>
</evidence>
<dbReference type="AlphaFoldDB" id="A0A937HGN7"/>
<evidence type="ECO:0000256" key="1">
    <source>
        <dbReference type="SAM" id="MobiDB-lite"/>
    </source>
</evidence>
<feature type="domain" description="Amidohydrolase 3" evidence="2">
    <location>
        <begin position="44"/>
        <end position="564"/>
    </location>
</feature>
<dbReference type="InterPro" id="IPR050378">
    <property type="entry name" value="Metallo-dep_Hydrolases_sf"/>
</dbReference>
<dbReference type="GO" id="GO:0016812">
    <property type="term" value="F:hydrolase activity, acting on carbon-nitrogen (but not peptide) bonds, in cyclic amides"/>
    <property type="evidence" value="ECO:0007669"/>
    <property type="project" value="TreeGrafter"/>
</dbReference>
<gene>
    <name evidence="3" type="ORF">ISQ19_00545</name>
</gene>
<evidence type="ECO:0000259" key="2">
    <source>
        <dbReference type="Pfam" id="PF07969"/>
    </source>
</evidence>
<dbReference type="Gene3D" id="2.30.40.10">
    <property type="entry name" value="Urease, subunit C, domain 1"/>
    <property type="match status" value="1"/>
</dbReference>
<organism evidence="3 4">
    <name type="scientific">PS1 clade bacterium</name>
    <dbReference type="NCBI Taxonomy" id="2175152"/>
    <lineage>
        <taxon>Bacteria</taxon>
        <taxon>Pseudomonadati</taxon>
        <taxon>Pseudomonadota</taxon>
        <taxon>Alphaproteobacteria</taxon>
        <taxon>PS1 clade</taxon>
    </lineage>
</organism>
<dbReference type="InterPro" id="IPR032466">
    <property type="entry name" value="Metal_Hydrolase"/>
</dbReference>
<dbReference type="PANTHER" id="PTHR11647:SF1">
    <property type="entry name" value="COLLAPSIN RESPONSE MEDIATOR PROTEIN"/>
    <property type="match status" value="1"/>
</dbReference>
<feature type="region of interest" description="Disordered" evidence="1">
    <location>
        <begin position="572"/>
        <end position="593"/>
    </location>
</feature>
<dbReference type="InterPro" id="IPR013108">
    <property type="entry name" value="Amidohydro_3"/>
</dbReference>
<dbReference type="Proteomes" id="UP000785783">
    <property type="component" value="Unassembled WGS sequence"/>
</dbReference>
<evidence type="ECO:0000313" key="3">
    <source>
        <dbReference type="EMBL" id="MBL6761167.1"/>
    </source>
</evidence>
<dbReference type="SUPFAM" id="SSF51338">
    <property type="entry name" value="Composite domain of metallo-dependent hydrolases"/>
    <property type="match status" value="1"/>
</dbReference>
<name>A0A937HGN7_9PROT</name>
<dbReference type="SUPFAM" id="SSF51556">
    <property type="entry name" value="Metallo-dependent hydrolases"/>
    <property type="match status" value="1"/>
</dbReference>
<dbReference type="InterPro" id="IPR011059">
    <property type="entry name" value="Metal-dep_hydrolase_composite"/>
</dbReference>
<dbReference type="CDD" id="cd01297">
    <property type="entry name" value="D-aminoacylase"/>
    <property type="match status" value="1"/>
</dbReference>
<accession>A0A937HGN7</accession>
<dbReference type="GO" id="GO:0005829">
    <property type="term" value="C:cytosol"/>
    <property type="evidence" value="ECO:0007669"/>
    <property type="project" value="TreeGrafter"/>
</dbReference>